<dbReference type="Pfam" id="PF02210">
    <property type="entry name" value="Laminin_G_2"/>
    <property type="match status" value="1"/>
</dbReference>
<dbReference type="InterPro" id="IPR048287">
    <property type="entry name" value="TSPN-like_N"/>
</dbReference>
<dbReference type="AlphaFoldDB" id="A0A6P7YD42"/>
<evidence type="ECO:0000256" key="3">
    <source>
        <dbReference type="PROSITE-ProRule" id="PRU00122"/>
    </source>
</evidence>
<feature type="signal peptide" evidence="5">
    <location>
        <begin position="1"/>
        <end position="28"/>
    </location>
</feature>
<evidence type="ECO:0000313" key="8">
    <source>
        <dbReference type="RefSeq" id="XP_030062963.1"/>
    </source>
</evidence>
<dbReference type="InterPro" id="IPR001791">
    <property type="entry name" value="Laminin_G"/>
</dbReference>
<keyword evidence="2" id="KW-0677">Repeat</keyword>
<evidence type="ECO:0000256" key="5">
    <source>
        <dbReference type="SAM" id="SignalP"/>
    </source>
</evidence>
<dbReference type="InParanoid" id="A0A6P7YD42"/>
<reference evidence="8" key="1">
    <citation type="submission" date="2025-08" db="UniProtKB">
        <authorList>
            <consortium name="RefSeq"/>
        </authorList>
    </citation>
    <scope>IDENTIFICATION</scope>
</reference>
<dbReference type="Proteomes" id="UP000515156">
    <property type="component" value="Chromosome 6"/>
</dbReference>
<dbReference type="Gene3D" id="2.60.120.200">
    <property type="match status" value="1"/>
</dbReference>
<dbReference type="SMART" id="SM00210">
    <property type="entry name" value="TSPN"/>
    <property type="match status" value="1"/>
</dbReference>
<organism evidence="7 8">
    <name type="scientific">Microcaecilia unicolor</name>
    <dbReference type="NCBI Taxonomy" id="1415580"/>
    <lineage>
        <taxon>Eukaryota</taxon>
        <taxon>Metazoa</taxon>
        <taxon>Chordata</taxon>
        <taxon>Craniata</taxon>
        <taxon>Vertebrata</taxon>
        <taxon>Euteleostomi</taxon>
        <taxon>Amphibia</taxon>
        <taxon>Gymnophiona</taxon>
        <taxon>Siphonopidae</taxon>
        <taxon>Microcaecilia</taxon>
    </lineage>
</organism>
<dbReference type="OrthoDB" id="8939548at2759"/>
<evidence type="ECO:0000313" key="7">
    <source>
        <dbReference type="Proteomes" id="UP000515156"/>
    </source>
</evidence>
<sequence>MPNVLRSGRGAVLLLLWWGAYLALVGEAQEPLELSSGQLIDEVNLLDKLTVHSPDLVNVSLTYDEANCSSLEIGQYSTLSLPTKTVFGNSFVDELSVLIKFRYSLKEDTSLLSILNIHGQVLFQIRINPHAFIFVSVRRGDYEFPVSFLSDGEWHCIALSISAERVELHVDCKLMERIAWTNFFGIGVTTDGLVLVGGLIEPFEIPFEGSLQQLMFVMGDPGAAKDYCSTCSETCLRTFSTETVHNQFFIREPSTAYPEVHTPSSEGPENSFPLNVKEKTSEIQETSIQITNFTTFNLTLRPSLAREWPNRKGSSFTKSESGLTRDLAARGLLAPKEDDSMFSIADEGYELWNITSEKIHRAHRPGSVNSVPPEITENVTESVNFTLQPLVGLRNPEMPNANITFLAATKLNRQMDKEDHTSKPHIEDQSITTDKLREDQFPLSKPVDVIINLDEPSTFTKLSVDQHNFQTVISAESSPQLSSDSKKSNCH</sequence>
<accession>A0A6P7YD42</accession>
<feature type="chain" id="PRO_5028021185" evidence="5">
    <location>
        <begin position="29"/>
        <end position="491"/>
    </location>
</feature>
<dbReference type="InterPro" id="IPR013320">
    <property type="entry name" value="ConA-like_dom_sf"/>
</dbReference>
<evidence type="ECO:0000256" key="4">
    <source>
        <dbReference type="SAM" id="MobiDB-lite"/>
    </source>
</evidence>
<comment type="caution">
    <text evidence="3">Lacks conserved residue(s) required for the propagation of feature annotation.</text>
</comment>
<dbReference type="SUPFAM" id="SSF49899">
    <property type="entry name" value="Concanavalin A-like lectins/glucanases"/>
    <property type="match status" value="1"/>
</dbReference>
<evidence type="ECO:0000256" key="2">
    <source>
        <dbReference type="ARBA" id="ARBA00022737"/>
    </source>
</evidence>
<keyword evidence="1 5" id="KW-0732">Signal</keyword>
<feature type="region of interest" description="Disordered" evidence="4">
    <location>
        <begin position="415"/>
        <end position="434"/>
    </location>
</feature>
<evidence type="ECO:0000256" key="1">
    <source>
        <dbReference type="ARBA" id="ARBA00022729"/>
    </source>
</evidence>
<protein>
    <submittedName>
        <fullName evidence="8">Collagen alpha-1(XI) chain-like</fullName>
    </submittedName>
</protein>
<dbReference type="GeneID" id="115472725"/>
<dbReference type="PROSITE" id="PS50025">
    <property type="entry name" value="LAM_G_DOMAIN"/>
    <property type="match status" value="1"/>
</dbReference>
<gene>
    <name evidence="8" type="primary">LOC115472725</name>
</gene>
<keyword evidence="7" id="KW-1185">Reference proteome</keyword>
<name>A0A6P7YD42_9AMPH</name>
<dbReference type="KEGG" id="muo:115472725"/>
<evidence type="ECO:0000259" key="6">
    <source>
        <dbReference type="PROSITE" id="PS50025"/>
    </source>
</evidence>
<feature type="domain" description="Laminin G" evidence="6">
    <location>
        <begin position="68"/>
        <end position="235"/>
    </location>
</feature>
<proteinExistence type="predicted"/>
<dbReference type="RefSeq" id="XP_030062963.1">
    <property type="nucleotide sequence ID" value="XM_030207103.1"/>
</dbReference>